<evidence type="ECO:0000313" key="1">
    <source>
        <dbReference type="EMBL" id="MER2291732.1"/>
    </source>
</evidence>
<dbReference type="Proteomes" id="UP001432995">
    <property type="component" value="Unassembled WGS sequence"/>
</dbReference>
<dbReference type="EMBL" id="JBELQD010000056">
    <property type="protein sequence ID" value="MER2291732.1"/>
    <property type="molecule type" value="Genomic_DNA"/>
</dbReference>
<dbReference type="RefSeq" id="WP_350381025.1">
    <property type="nucleotide sequence ID" value="NZ_JBELQD010000056.1"/>
</dbReference>
<organism evidence="1 2">
    <name type="scientific">Methylobacterium brachiatum</name>
    <dbReference type="NCBI Taxonomy" id="269660"/>
    <lineage>
        <taxon>Bacteria</taxon>
        <taxon>Pseudomonadati</taxon>
        <taxon>Pseudomonadota</taxon>
        <taxon>Alphaproteobacteria</taxon>
        <taxon>Hyphomicrobiales</taxon>
        <taxon>Methylobacteriaceae</taxon>
        <taxon>Methylobacterium</taxon>
    </lineage>
</organism>
<keyword evidence="2" id="KW-1185">Reference proteome</keyword>
<evidence type="ECO:0000313" key="2">
    <source>
        <dbReference type="Proteomes" id="UP001432995"/>
    </source>
</evidence>
<proteinExistence type="predicted"/>
<gene>
    <name evidence="1" type="ORF">ABS770_26090</name>
</gene>
<sequence>MSEEVGKTLVSIGTGVVSVQAFVTAATVSVEEQQATTREISSSMQQAASDAGLIGDGFFDQACCRWRPARLPYTIGPPD</sequence>
<reference evidence="1" key="1">
    <citation type="submission" date="2024-06" db="EMBL/GenBank/DDBJ databases">
        <authorList>
            <person name="Campbell A.G."/>
        </authorList>
    </citation>
    <scope>NUCLEOTIDE SEQUENCE</scope>
    <source>
        <strain evidence="1">EM17</strain>
    </source>
</reference>
<comment type="caution">
    <text evidence="1">The sequence shown here is derived from an EMBL/GenBank/DDBJ whole genome shotgun (WGS) entry which is preliminary data.</text>
</comment>
<name>A0ABV1RAK7_9HYPH</name>
<accession>A0ABV1RAK7</accession>
<protein>
    <submittedName>
        <fullName evidence="1">Uncharacterized protein</fullName>
    </submittedName>
</protein>